<name>A0AC35THR9_9BILA</name>
<proteinExistence type="predicted"/>
<dbReference type="Proteomes" id="UP000095286">
    <property type="component" value="Unplaced"/>
</dbReference>
<dbReference type="WBParaSite" id="RSKR_0000074700.1">
    <property type="protein sequence ID" value="RSKR_0000074700.1"/>
    <property type="gene ID" value="RSKR_0000074700"/>
</dbReference>
<evidence type="ECO:0000313" key="2">
    <source>
        <dbReference type="WBParaSite" id="RSKR_0000074700.1"/>
    </source>
</evidence>
<protein>
    <submittedName>
        <fullName evidence="2">N-acetylgalactosaminide beta-1,3-galactosyltransferase</fullName>
    </submittedName>
</protein>
<reference evidence="2" key="1">
    <citation type="submission" date="2016-11" db="UniProtKB">
        <authorList>
            <consortium name="WormBaseParasite"/>
        </authorList>
    </citation>
    <scope>IDENTIFICATION</scope>
    <source>
        <strain evidence="2">KR3021</strain>
    </source>
</reference>
<sequence>MKVVFDKFTTKLFKKVSIFCVVLTGRDYKYARDIPMKNTWLSQCNKYIFANSINDPSLPSLKMASKHGYEHSYEKIRGIFRYIYKKYGTKYDWFYKVDNDSYGMLNNLRMFLLRKNPTYSKGFYGFRVRFGHRKIQGGYHVGGAGYVLSKASLKKLVTKGFPNTQICRQIQPGLEDEEIGECMVKLSIKTHLSSDYLGRHLFIPGNASEFATPNKNVHKSIFKRVAQGGTFGDGITSLGDYPIVYHYTDAKNMFAMHYLMYKAHVAGLSSRIHNCVALAALLAASAHACFDTIDDCDLWVSLCTTNEYVANNCGDTCKNCGGFKPPTTAAPCFDVGDHCADLNICGDPQYFNIAYKDCRKTCNLCDATNPFQETTVVPTYPWYDDHTQAPCYDDIGESNCDNFYSYCRDSCMF</sequence>
<organism evidence="1 2">
    <name type="scientific">Rhabditophanes sp. KR3021</name>
    <dbReference type="NCBI Taxonomy" id="114890"/>
    <lineage>
        <taxon>Eukaryota</taxon>
        <taxon>Metazoa</taxon>
        <taxon>Ecdysozoa</taxon>
        <taxon>Nematoda</taxon>
        <taxon>Chromadorea</taxon>
        <taxon>Rhabditida</taxon>
        <taxon>Tylenchina</taxon>
        <taxon>Panagrolaimomorpha</taxon>
        <taxon>Strongyloidoidea</taxon>
        <taxon>Alloionematidae</taxon>
        <taxon>Rhabditophanes</taxon>
    </lineage>
</organism>
<accession>A0AC35THR9</accession>
<evidence type="ECO:0000313" key="1">
    <source>
        <dbReference type="Proteomes" id="UP000095286"/>
    </source>
</evidence>